<evidence type="ECO:0000313" key="8">
    <source>
        <dbReference type="Proteomes" id="UP001159427"/>
    </source>
</evidence>
<dbReference type="InterPro" id="IPR056842">
    <property type="entry name" value="THADA-like_TPR_C"/>
</dbReference>
<proteinExistence type="inferred from homology"/>
<accession>A0ABN8LK94</accession>
<feature type="domain" description="tRNA (32-2'-O)-methyltransferase regulator THADA-like TPR repeats region" evidence="5">
    <location>
        <begin position="749"/>
        <end position="1023"/>
    </location>
</feature>
<dbReference type="SUPFAM" id="SSF48371">
    <property type="entry name" value="ARM repeat"/>
    <property type="match status" value="2"/>
</dbReference>
<evidence type="ECO:0000259" key="5">
    <source>
        <dbReference type="Pfam" id="PF25150"/>
    </source>
</evidence>
<name>A0ABN8LK94_9CNID</name>
<dbReference type="EMBL" id="CALNXI010000039">
    <property type="protein sequence ID" value="CAH3016335.1"/>
    <property type="molecule type" value="Genomic_DNA"/>
</dbReference>
<dbReference type="Proteomes" id="UP001159427">
    <property type="component" value="Unassembled WGS sequence"/>
</dbReference>
<keyword evidence="2" id="KW-0819">tRNA processing</keyword>
<feature type="domain" description="tRNA (32-2'-O)-methyltransferase regulator THADA-like C-terminal TPR repeats region" evidence="6">
    <location>
        <begin position="1448"/>
        <end position="1609"/>
    </location>
</feature>
<dbReference type="InterPro" id="IPR056843">
    <property type="entry name" value="THADA-like_TPR"/>
</dbReference>
<dbReference type="PANTHER" id="PTHR14387:SF7">
    <property type="entry name" value="THYROID ADENOMA-ASSOCIATED PROTEIN"/>
    <property type="match status" value="1"/>
</dbReference>
<dbReference type="InterPro" id="IPR051954">
    <property type="entry name" value="tRNA_methyltransferase_THADA"/>
</dbReference>
<evidence type="ECO:0000259" key="4">
    <source>
        <dbReference type="Pfam" id="PF10350"/>
    </source>
</evidence>
<evidence type="ECO:0000256" key="2">
    <source>
        <dbReference type="ARBA" id="ARBA00022694"/>
    </source>
</evidence>
<dbReference type="Pfam" id="PF25151">
    <property type="entry name" value="TPR_Trm732_C"/>
    <property type="match status" value="1"/>
</dbReference>
<dbReference type="PANTHER" id="PTHR14387">
    <property type="entry name" value="THADA/DEATH RECEPTOR INTERACTING PROTEIN"/>
    <property type="match status" value="1"/>
</dbReference>
<keyword evidence="8" id="KW-1185">Reference proteome</keyword>
<dbReference type="InterPro" id="IPR016024">
    <property type="entry name" value="ARM-type_fold"/>
</dbReference>
<evidence type="ECO:0000256" key="1">
    <source>
        <dbReference type="ARBA" id="ARBA00010409"/>
    </source>
</evidence>
<reference evidence="7 8" key="1">
    <citation type="submission" date="2022-05" db="EMBL/GenBank/DDBJ databases">
        <authorList>
            <consortium name="Genoscope - CEA"/>
            <person name="William W."/>
        </authorList>
    </citation>
    <scope>NUCLEOTIDE SEQUENCE [LARGE SCALE GENOMIC DNA]</scope>
</reference>
<feature type="domain" description="DUF2428" evidence="4">
    <location>
        <begin position="1176"/>
        <end position="1446"/>
    </location>
</feature>
<gene>
    <name evidence="7" type="ORF">PEVE_00028147</name>
</gene>
<dbReference type="InterPro" id="IPR019442">
    <property type="entry name" value="THADA/TRM732_DUF2428"/>
</dbReference>
<protein>
    <recommendedName>
        <fullName evidence="3">tRNA (32-2'-O)-methyltransferase regulator THADA</fullName>
    </recommendedName>
</protein>
<sequence length="2205" mass="245778">MKKQKRAIKQKLLVSETCKLELKGMCESGESWAEVPDLFCHVLEEDDSVKQCALLKKAAGILLQFTDHNKQGIPHEDYRKFLAFLAEVFVACNVKNPLRRIVASIFNSSPRVKYSFDILCSVIFKKLSSTMEMMEVGKEVYARSDIDKIVDILELFTLDAGIHLTLQAPMGHTLTENQRNVHTCKAVVPSYQASHCKLTDVIWICWVSNVGSSVAGSFWETYQILKMTSSSYFYCTNIVQLNIYHHVAIHKSSLAGGFRTRTGYRLKGTGSGTGSLKFGGLLPARSGIGLVGRTSVSKLLAAGCSLASDTGSSRLFTWIGSSEGCVTGLLLGVTGILVSLSWSVCRCHTKPVVAFLGMCLNKQWKAARAELIPTLQTTCMLDCLATIKTTISYLQKLRAEDSLPQVFDQLSFSSFKNQTIADQKACNNVAGSKAVKPLTDLLMDLLLDLTSLMCDEMFFMDCRSTAGMAILVVLNILCSAENFVTTVGQLIFPSHVPHGEIRFSILGNLKKLPAFQCSQDVVSFSHLCLCNGVLTMVSPQALVQLTEIIVNGELTNGTLMFDALFPDLCCLCDGLKDSSSCLFAFRTLTLWASQARQIASTGRYDSSWLKDKLNGTSPISTKLLSYVWSHWDHPIEGVRYQTKVICEHVVNLHLIVSQNDSHKEAFLKDLTESLLKVGWHVRGKYAALCCIASVVGAKKILLWFPTVSQEIYPLMRDRCLVPHVMDLVEKMANCHKQELKDAGEDIESWEKTWMAPLLYHVHHGCKLMREHLAQYCLPKLLKCCPKSLQYLIKNLQGSNVPNSRDLGTLITCLKTARSAGLMSLNKNTLSPGENVCMWCGVVPVELMKKALCHLDDQIRLAAFGLLCDSTKTTESVTEVDLQLLQLFWPLNMNNQSPSFRQQAGAHFKKFLLRLKECLRISIKNLKQDKRNTDIPFYQHQLTLYREFLRWFCSSQFDSLFPGASITRRTTALCNLMLMRQVFGFDSNSAAIPDVDRFNCNEAITTDNVFILLDCLSDSYDVNKTMAYDIILVLPSEQLPFQEEASCLHWLNMIERLVSSPRAVDSSSASMFLRLFVERCRLPLTFQKPNGAIPASDVQKSEPECNSFKLDHVPCPQSFRVLSHLVDLLKTHSSTASRNLSLIGIQAPMHGVLYCLRSIIGHTSLSSVADDEHWQNLMSILVSECLCTADIVAPVITSDSPEGCMADDIPGADEDIVEIPDTLDDVIKAPASQLLLVCCWRTMKEVALLLGELSENAPLQVGNSKHGLLTAKQITLQYKFSLPLHNIGAFFIKVLLNSKHRGAFELAYTGFAKLCAVMWRSVDKDFRQLPEKWLHSLLDDLTSDTPSEQLCGTRRSAGVPFFIQAIVTTEPPAAGRASFKQVMKKLLEIASQPIEETRLRDSTLPQVHACNILRALYRETKLGEDVFPFVSDGVVVAITGFHSNSWAMRNSSTLLFSALVTRVFGVKRTKDEHSKSNCMTGREFFSRFPELHSFLLSQLQAACQGIDRDNTTPDPSLYPVLVILCRLYPSTMDGVDSALNIATFVPFVISCRKSMVMKTRMMSARAVVPLVTGDSLIKTLQKLLQSLPVCSSNEVTQNEIHGTLLHIYHLLNGHVHDTTMSSTVIKQIVTEVIPLLSQSAWIGTRSNPCALSRSVFLNIVLNFVVDQSWLGHTDNSELIVLAERNLQSLKQSFEKMAIEETTNGQSCPTLIGEVFVRKALAEMCLKVCEEFPPVDVTCLTPPDEAEKTTSCSDVILTLLRSSEYEVRLAVLEFIIFHLPSDTNISRDYEVDLRQSTEYSRTDSWVFGKLDSRVKSELFTIAMEEEHHAECLVKVFQALYLLSDALSFPWILSSGNQISAFQCWTFVADLVSAPSQRDSLKAASLSFLSRVAFVMYGIINSNGQDTSTATQAMEALSDFSRITLETSSPSESEELRLCTAQVLGSTHVTGLMVDRQGTLGDVPFVLWSVLVKLLYDDEPVVRERMALGFASLLKRIQSSWLVAGLSLEGFAMVAPLSLESALLCVWSIFIDRSPLACVSWMLEWIRGDLSRQTHDQTDELSDVDRLFEKGPLNLYAEDCIITRAAWKTVEQGIEMNNVLAVLTNKEHKTGLIELLTKELERCICFLESLLLTKMISNRNCFSLFYRAMAGLAVTVMLTQKVNGDMSSFESRISAITRTLKTPSDTDGLSRHSVIIECMKELDALMFL</sequence>
<dbReference type="Pfam" id="PF10350">
    <property type="entry name" value="DUF2428"/>
    <property type="match status" value="1"/>
</dbReference>
<evidence type="ECO:0000256" key="3">
    <source>
        <dbReference type="ARBA" id="ARBA00035698"/>
    </source>
</evidence>
<evidence type="ECO:0000313" key="7">
    <source>
        <dbReference type="EMBL" id="CAH3016335.1"/>
    </source>
</evidence>
<comment type="caution">
    <text evidence="7">The sequence shown here is derived from an EMBL/GenBank/DDBJ whole genome shotgun (WGS) entry which is preliminary data.</text>
</comment>
<dbReference type="Pfam" id="PF25150">
    <property type="entry name" value="TPR_Trm732"/>
    <property type="match status" value="1"/>
</dbReference>
<comment type="similarity">
    <text evidence="1">Belongs to the THADA family.</text>
</comment>
<organism evidence="7 8">
    <name type="scientific">Porites evermanni</name>
    <dbReference type="NCBI Taxonomy" id="104178"/>
    <lineage>
        <taxon>Eukaryota</taxon>
        <taxon>Metazoa</taxon>
        <taxon>Cnidaria</taxon>
        <taxon>Anthozoa</taxon>
        <taxon>Hexacorallia</taxon>
        <taxon>Scleractinia</taxon>
        <taxon>Fungiina</taxon>
        <taxon>Poritidae</taxon>
        <taxon>Porites</taxon>
    </lineage>
</organism>
<evidence type="ECO:0000259" key="6">
    <source>
        <dbReference type="Pfam" id="PF25151"/>
    </source>
</evidence>